<gene>
    <name evidence="1" type="ORF">SVUK_LOCUS10834</name>
</gene>
<dbReference type="OrthoDB" id="2448405at2759"/>
<evidence type="ECO:0000313" key="2">
    <source>
        <dbReference type="Proteomes" id="UP000270094"/>
    </source>
</evidence>
<accession>A0A3P7IZ53</accession>
<proteinExistence type="predicted"/>
<sequence length="119" mass="13116">MTIGIIDSSFSLPPAQDEQVAFLLTNGGRLSDYRWIGLYDQCKNISIPLVSLTGVDPPREEETGSLVAEDRNISSGTIRILNCNTILVTQLNFEASQASPSEFSTFFTRLEAYKPLLEA</sequence>
<dbReference type="AlphaFoldDB" id="A0A3P7IZ53"/>
<organism evidence="1 2">
    <name type="scientific">Strongylus vulgaris</name>
    <name type="common">Blood worm</name>
    <dbReference type="NCBI Taxonomy" id="40348"/>
    <lineage>
        <taxon>Eukaryota</taxon>
        <taxon>Metazoa</taxon>
        <taxon>Ecdysozoa</taxon>
        <taxon>Nematoda</taxon>
        <taxon>Chromadorea</taxon>
        <taxon>Rhabditida</taxon>
        <taxon>Rhabditina</taxon>
        <taxon>Rhabditomorpha</taxon>
        <taxon>Strongyloidea</taxon>
        <taxon>Strongylidae</taxon>
        <taxon>Strongylus</taxon>
    </lineage>
</organism>
<keyword evidence="2" id="KW-1185">Reference proteome</keyword>
<dbReference type="Proteomes" id="UP000270094">
    <property type="component" value="Unassembled WGS sequence"/>
</dbReference>
<protein>
    <submittedName>
        <fullName evidence="1">Uncharacterized protein</fullName>
    </submittedName>
</protein>
<evidence type="ECO:0000313" key="1">
    <source>
        <dbReference type="EMBL" id="VDM75836.1"/>
    </source>
</evidence>
<reference evidence="1 2" key="1">
    <citation type="submission" date="2018-11" db="EMBL/GenBank/DDBJ databases">
        <authorList>
            <consortium name="Pathogen Informatics"/>
        </authorList>
    </citation>
    <scope>NUCLEOTIDE SEQUENCE [LARGE SCALE GENOMIC DNA]</scope>
</reference>
<dbReference type="EMBL" id="UYYB01095918">
    <property type="protein sequence ID" value="VDM75836.1"/>
    <property type="molecule type" value="Genomic_DNA"/>
</dbReference>
<name>A0A3P7IZ53_STRVU</name>